<sequence>MSIWTTSPSTTSNTLTNFNNNIPIHLLETSTVKEPVMFMTLPATSTTHCDAVMTEYLDSTTSMHEVENSNVVPKQLSSNKPPKSSKKDGEQSATCAVCGEDDAKMHYNVLSCLGCKGFFRRALKKADQYECINDNNCVINRSVRPDRDFIGKQQALRLPQIKKTKAPTTETPKKQEKEVDTTKSSLLTSNQDDLIKKLPVEMRTMLMNLLNIEIKISRGDTLKEASDVYPLHINTIKDIIENPIKLKGKRTEMRYEPYRMAKNEELSIIVYRRLIAAIDWVELLSEMVDGLSTDDRIALVKSCYAPLLLFKCSARTAMVTNKENILCLCNFAYVPRNIAQAYSDAYHLDNGLVERLINELVLPFRKLQLREEELVCLSAIIVLNPMAKDLSEEGVRKVSGLRDKIQDTLFTFIKETRIGTKATCQFGNLLLYLPILANLSNVLCENLRFAQTFSRLGSFPLLTSLFGCFPVEPFFDTDLEPREIIRKNVEVQTDFPTIQQRGIKRRLPNSFVSPVENESSSEHREFRLLRPPCSYTLTEMFEDRMNEENPQNCAQMEMQMTWPQARLHHHNHSKHHGKTLAGYQRSLPNESNQIQQNYQLSTHSSAHDISSLTGTPIQSSSTPMYSQYQPNFYMYSNQPPVSNQIPHSDYSQLGPTNKPFS</sequence>
<accession>A0AC34QCV1</accession>
<dbReference type="Proteomes" id="UP000887576">
    <property type="component" value="Unplaced"/>
</dbReference>
<proteinExistence type="predicted"/>
<reference evidence="2" key="1">
    <citation type="submission" date="2022-11" db="UniProtKB">
        <authorList>
            <consortium name="WormBaseParasite"/>
        </authorList>
    </citation>
    <scope>IDENTIFICATION</scope>
</reference>
<evidence type="ECO:0000313" key="2">
    <source>
        <dbReference type="WBParaSite" id="JU765_v2.g15042.t1"/>
    </source>
</evidence>
<evidence type="ECO:0000313" key="1">
    <source>
        <dbReference type="Proteomes" id="UP000887576"/>
    </source>
</evidence>
<organism evidence="1 2">
    <name type="scientific">Panagrolaimus sp. JU765</name>
    <dbReference type="NCBI Taxonomy" id="591449"/>
    <lineage>
        <taxon>Eukaryota</taxon>
        <taxon>Metazoa</taxon>
        <taxon>Ecdysozoa</taxon>
        <taxon>Nematoda</taxon>
        <taxon>Chromadorea</taxon>
        <taxon>Rhabditida</taxon>
        <taxon>Tylenchina</taxon>
        <taxon>Panagrolaimomorpha</taxon>
        <taxon>Panagrolaimoidea</taxon>
        <taxon>Panagrolaimidae</taxon>
        <taxon>Panagrolaimus</taxon>
    </lineage>
</organism>
<protein>
    <submittedName>
        <fullName evidence="2">Uncharacterized protein</fullName>
    </submittedName>
</protein>
<name>A0AC34QCV1_9BILA</name>
<dbReference type="WBParaSite" id="JU765_v2.g15042.t1">
    <property type="protein sequence ID" value="JU765_v2.g15042.t1"/>
    <property type="gene ID" value="JU765_v2.g15042"/>
</dbReference>